<proteinExistence type="predicted"/>
<reference evidence="2 3" key="1">
    <citation type="submission" date="2023-11" db="EMBL/GenBank/DDBJ databases">
        <title>Halocaridina rubra genome assembly.</title>
        <authorList>
            <person name="Smith C."/>
        </authorList>
    </citation>
    <scope>NUCLEOTIDE SEQUENCE [LARGE SCALE GENOMIC DNA]</scope>
    <source>
        <strain evidence="2">EP-1</strain>
        <tissue evidence="2">Whole</tissue>
    </source>
</reference>
<dbReference type="Proteomes" id="UP001381693">
    <property type="component" value="Unassembled WGS sequence"/>
</dbReference>
<sequence length="165" mass="17202">LQQLVVNGELPCSKEEAASLACIQLRIEETWAPPDPPSSAQTLAPSSTHGGPTFTPAHTPTHTFSPHPTQTGSSCLSAALPASDQQHSFSFSVANSHSIPSHLSAGTGGGHHTHSLAPSSSTHPILTTPTANHGGYLTTTTTHSQQNGKVSVVLEKAADEDFFFF</sequence>
<protein>
    <submittedName>
        <fullName evidence="2">Uncharacterized protein</fullName>
    </submittedName>
</protein>
<dbReference type="EMBL" id="JAXCGZ010009008">
    <property type="protein sequence ID" value="KAK7077392.1"/>
    <property type="molecule type" value="Genomic_DNA"/>
</dbReference>
<dbReference type="AlphaFoldDB" id="A0AAN9AB82"/>
<feature type="compositionally biased region" description="Low complexity" evidence="1">
    <location>
        <begin position="48"/>
        <end position="71"/>
    </location>
</feature>
<feature type="region of interest" description="Disordered" evidence="1">
    <location>
        <begin position="102"/>
        <end position="136"/>
    </location>
</feature>
<evidence type="ECO:0000256" key="1">
    <source>
        <dbReference type="SAM" id="MobiDB-lite"/>
    </source>
</evidence>
<feature type="compositionally biased region" description="Polar residues" evidence="1">
    <location>
        <begin position="38"/>
        <end position="47"/>
    </location>
</feature>
<evidence type="ECO:0000313" key="2">
    <source>
        <dbReference type="EMBL" id="KAK7077392.1"/>
    </source>
</evidence>
<feature type="region of interest" description="Disordered" evidence="1">
    <location>
        <begin position="32"/>
        <end position="76"/>
    </location>
</feature>
<dbReference type="InterPro" id="IPR019748">
    <property type="entry name" value="FERM_central"/>
</dbReference>
<feature type="compositionally biased region" description="Polar residues" evidence="1">
    <location>
        <begin position="118"/>
        <end position="136"/>
    </location>
</feature>
<organism evidence="2 3">
    <name type="scientific">Halocaridina rubra</name>
    <name type="common">Hawaiian red shrimp</name>
    <dbReference type="NCBI Taxonomy" id="373956"/>
    <lineage>
        <taxon>Eukaryota</taxon>
        <taxon>Metazoa</taxon>
        <taxon>Ecdysozoa</taxon>
        <taxon>Arthropoda</taxon>
        <taxon>Crustacea</taxon>
        <taxon>Multicrustacea</taxon>
        <taxon>Malacostraca</taxon>
        <taxon>Eumalacostraca</taxon>
        <taxon>Eucarida</taxon>
        <taxon>Decapoda</taxon>
        <taxon>Pleocyemata</taxon>
        <taxon>Caridea</taxon>
        <taxon>Atyoidea</taxon>
        <taxon>Atyidae</taxon>
        <taxon>Halocaridina</taxon>
    </lineage>
</organism>
<name>A0AAN9AB82_HALRR</name>
<evidence type="ECO:0000313" key="3">
    <source>
        <dbReference type="Proteomes" id="UP001381693"/>
    </source>
</evidence>
<dbReference type="CDD" id="cd14473">
    <property type="entry name" value="FERM_B-lobe"/>
    <property type="match status" value="1"/>
</dbReference>
<feature type="non-terminal residue" evidence="2">
    <location>
        <position position="1"/>
    </location>
</feature>
<gene>
    <name evidence="2" type="ORF">SK128_024665</name>
</gene>
<comment type="caution">
    <text evidence="2">The sequence shown here is derived from an EMBL/GenBank/DDBJ whole genome shotgun (WGS) entry which is preliminary data.</text>
</comment>
<keyword evidence="3" id="KW-1185">Reference proteome</keyword>
<accession>A0AAN9AB82</accession>